<evidence type="ECO:0000256" key="1">
    <source>
        <dbReference type="SAM" id="Phobius"/>
    </source>
</evidence>
<keyword evidence="1" id="KW-0812">Transmembrane</keyword>
<dbReference type="PANTHER" id="PTHR30015:SF6">
    <property type="entry name" value="SLL1429 PROTEIN"/>
    <property type="match status" value="1"/>
</dbReference>
<name>A0ABN3XQI3_9ACTN</name>
<dbReference type="EMBL" id="BAAAWD010000002">
    <property type="protein sequence ID" value="GAA2987284.1"/>
    <property type="molecule type" value="Genomic_DNA"/>
</dbReference>
<feature type="domain" description="Restriction endonuclease type IV Mrr" evidence="2">
    <location>
        <begin position="55"/>
        <end position="167"/>
    </location>
</feature>
<dbReference type="InterPro" id="IPR011856">
    <property type="entry name" value="tRNA_endonuc-like_dom_sf"/>
</dbReference>
<dbReference type="SUPFAM" id="SSF52980">
    <property type="entry name" value="Restriction endonuclease-like"/>
    <property type="match status" value="1"/>
</dbReference>
<keyword evidence="1" id="KW-1133">Transmembrane helix</keyword>
<evidence type="ECO:0000313" key="4">
    <source>
        <dbReference type="Proteomes" id="UP001499930"/>
    </source>
</evidence>
<dbReference type="Pfam" id="PF04471">
    <property type="entry name" value="Mrr_cat"/>
    <property type="match status" value="1"/>
</dbReference>
<protein>
    <recommendedName>
        <fullName evidence="2">Restriction endonuclease type IV Mrr domain-containing protein</fullName>
    </recommendedName>
</protein>
<dbReference type="InterPro" id="IPR007560">
    <property type="entry name" value="Restrct_endonuc_IV_Mrr"/>
</dbReference>
<keyword evidence="1" id="KW-0472">Membrane</keyword>
<proteinExistence type="predicted"/>
<dbReference type="PANTHER" id="PTHR30015">
    <property type="entry name" value="MRR RESTRICTION SYSTEM PROTEIN"/>
    <property type="match status" value="1"/>
</dbReference>
<organism evidence="3 4">
    <name type="scientific">Streptosporangium longisporum</name>
    <dbReference type="NCBI Taxonomy" id="46187"/>
    <lineage>
        <taxon>Bacteria</taxon>
        <taxon>Bacillati</taxon>
        <taxon>Actinomycetota</taxon>
        <taxon>Actinomycetes</taxon>
        <taxon>Streptosporangiales</taxon>
        <taxon>Streptosporangiaceae</taxon>
        <taxon>Streptosporangium</taxon>
    </lineage>
</organism>
<feature type="transmembrane region" description="Helical" evidence="1">
    <location>
        <begin position="12"/>
        <end position="33"/>
    </location>
</feature>
<evidence type="ECO:0000259" key="2">
    <source>
        <dbReference type="Pfam" id="PF04471"/>
    </source>
</evidence>
<evidence type="ECO:0000313" key="3">
    <source>
        <dbReference type="EMBL" id="GAA2987284.1"/>
    </source>
</evidence>
<reference evidence="3 4" key="1">
    <citation type="journal article" date="2019" name="Int. J. Syst. Evol. Microbiol.">
        <title>The Global Catalogue of Microorganisms (GCM) 10K type strain sequencing project: providing services to taxonomists for standard genome sequencing and annotation.</title>
        <authorList>
            <consortium name="The Broad Institute Genomics Platform"/>
            <consortium name="The Broad Institute Genome Sequencing Center for Infectious Disease"/>
            <person name="Wu L."/>
            <person name="Ma J."/>
        </authorList>
    </citation>
    <scope>NUCLEOTIDE SEQUENCE [LARGE SCALE GENOMIC DNA]</scope>
    <source>
        <strain evidence="3 4">JCM 3106</strain>
    </source>
</reference>
<dbReference type="Proteomes" id="UP001499930">
    <property type="component" value="Unassembled WGS sequence"/>
</dbReference>
<keyword evidence="4" id="KW-1185">Reference proteome</keyword>
<dbReference type="Gene3D" id="3.40.1350.10">
    <property type="match status" value="1"/>
</dbReference>
<comment type="caution">
    <text evidence="3">The sequence shown here is derived from an EMBL/GenBank/DDBJ whole genome shotgun (WGS) entry which is preliminary data.</text>
</comment>
<sequence length="216" mass="24052">MIRTAVDFVSGHWYVGVAAGIVIVAMAVAFGWWKITAIRRRSARLHEVRLTLADLDALSYTDFELAVRDLMVRDGIDARHVGRRGDKAADVIGRIPGGYRVVAQCKHTTSGSKVGASVIYTVNGTAAPAHRADVAVVITNGSFTRGARETAADFRIHLFGREELRRWATEGVSLQQMLRLTTPLRRLRRLRHTSNRLIRHDGTLLSTAPMDDQKRR</sequence>
<accession>A0ABN3XQI3</accession>
<dbReference type="InterPro" id="IPR052906">
    <property type="entry name" value="Type_IV_Methyl-Rstrct_Enzyme"/>
</dbReference>
<gene>
    <name evidence="3" type="ORF">GCM10017559_03810</name>
</gene>
<dbReference type="InterPro" id="IPR011335">
    <property type="entry name" value="Restrct_endonuc-II-like"/>
</dbReference>